<keyword evidence="2" id="KW-0808">Transferase</keyword>
<keyword evidence="8" id="KW-0251">Elongation factor</keyword>
<evidence type="ECO:0000256" key="2">
    <source>
        <dbReference type="ARBA" id="ARBA00022679"/>
    </source>
</evidence>
<dbReference type="GO" id="GO:0003746">
    <property type="term" value="F:translation elongation factor activity"/>
    <property type="evidence" value="ECO:0007669"/>
    <property type="project" value="UniProtKB-KW"/>
</dbReference>
<dbReference type="Proteomes" id="UP001234916">
    <property type="component" value="Chromosome"/>
</dbReference>
<comment type="function">
    <text evidence="3">Protein-arginine rhamnosyltransferase that catalyzes the transfer of a single rhamnose to elongation factor P (EF-P) on 'Lys-32', a modification required for EF-P-dependent rescue of polyproline stalled ribosomes.</text>
</comment>
<dbReference type="NCBIfam" id="TIGR03837">
    <property type="entry name" value="efp_Arg_rhamno"/>
    <property type="match status" value="1"/>
</dbReference>
<keyword evidence="1" id="KW-0328">Glycosyltransferase</keyword>
<organism evidence="8">
    <name type="scientific">Candidatus Nitricoxidivorans perseverans</name>
    <dbReference type="NCBI Taxonomy" id="2975601"/>
    <lineage>
        <taxon>Bacteria</taxon>
        <taxon>Pseudomonadati</taxon>
        <taxon>Pseudomonadota</taxon>
        <taxon>Betaproteobacteria</taxon>
        <taxon>Nitrosomonadales</taxon>
        <taxon>Sterolibacteriaceae</taxon>
        <taxon>Candidatus Nitricoxidivorans</taxon>
    </lineage>
</organism>
<evidence type="ECO:0000256" key="5">
    <source>
        <dbReference type="ARBA" id="ARBA00024416"/>
    </source>
</evidence>
<dbReference type="KEGG" id="npv:OHM77_03245"/>
<accession>A0AA49FN79</accession>
<comment type="catalytic activity">
    <reaction evidence="7">
        <text>dTDP-beta-L-rhamnose + L-arginyl-[protein] = N(omega)-(alpha-L-rhamnosyl)-L-arginyl-[protein] + dTDP + H(+)</text>
        <dbReference type="Rhea" id="RHEA:66692"/>
        <dbReference type="Rhea" id="RHEA-COMP:10532"/>
        <dbReference type="Rhea" id="RHEA-COMP:17096"/>
        <dbReference type="ChEBI" id="CHEBI:15378"/>
        <dbReference type="ChEBI" id="CHEBI:29965"/>
        <dbReference type="ChEBI" id="CHEBI:57510"/>
        <dbReference type="ChEBI" id="CHEBI:58369"/>
        <dbReference type="ChEBI" id="CHEBI:167445"/>
    </reaction>
    <physiologicalReaction direction="left-to-right" evidence="7">
        <dbReference type="Rhea" id="RHEA:66693"/>
    </physiologicalReaction>
</comment>
<dbReference type="AlphaFoldDB" id="A0AA49FN79"/>
<evidence type="ECO:0000256" key="1">
    <source>
        <dbReference type="ARBA" id="ARBA00022676"/>
    </source>
</evidence>
<dbReference type="Pfam" id="PF10093">
    <property type="entry name" value="EarP"/>
    <property type="match status" value="2"/>
</dbReference>
<dbReference type="EMBL" id="CP107246">
    <property type="protein sequence ID" value="WIM06317.1"/>
    <property type="molecule type" value="Genomic_DNA"/>
</dbReference>
<sequence>MSLSCDLFCAVVDNLGDAGVCWRLARQLAAEKGWQMRLWIDDPSPLDLLAPDHDAAPVEVRRWQGDFAMVEPAEIVIEAFACELPEAFVAAMAARPRPPVWINLEYLSAEDWVAGCHGLPSPHPKLPLTKHFFFPGFGPGTGGLILESGADFGRPGLSAALTVSLFCYDNPALPALLDIWADGAEPMVCRVADGLPRRQVAAWLDGPFSPGTDARRGALALHALPFLPQTDYDRLLGSCNLNFVRGEDSFVRAQWARRPFVWQPYLQAGDAHRLKLEAFLARYGSGLAEAAAVHGFWRAWNGLGDVGSTWPAFRAALPALLAHAGPWAGKIAAAGDLATNLETFCRARL</sequence>
<reference evidence="8" key="1">
    <citation type="journal article" date="2023" name="Nat. Microbiol.">
        <title>Enrichment and characterization of a nitric oxide-reducing microbial community in a continuous bioreactor.</title>
        <authorList>
            <person name="Garrido-Amador P."/>
            <person name="Stortenbeker N."/>
            <person name="Wessels H.J.C.T."/>
            <person name="Speth D.R."/>
            <person name="Garcia-Heredia I."/>
            <person name="Kartal B."/>
        </authorList>
    </citation>
    <scope>NUCLEOTIDE SEQUENCE</scope>
    <source>
        <strain evidence="8">MAG1</strain>
    </source>
</reference>
<name>A0AA49FN79_9PROT</name>
<protein>
    <recommendedName>
        <fullName evidence="5">Protein-arginine rhamnosyltransferase</fullName>
    </recommendedName>
    <alternativeName>
        <fullName evidence="6">EF-P arginine rhamnosyltransferase</fullName>
    </alternativeName>
</protein>
<proteinExistence type="inferred from homology"/>
<gene>
    <name evidence="8" type="primary">earP</name>
    <name evidence="8" type="ORF">OHM77_03245</name>
</gene>
<dbReference type="GO" id="GO:0106361">
    <property type="term" value="F:protein-arginine rhamnosyltransferase activity"/>
    <property type="evidence" value="ECO:0007669"/>
    <property type="project" value="InterPro"/>
</dbReference>
<dbReference type="InterPro" id="IPR016633">
    <property type="entry name" value="EarP"/>
</dbReference>
<evidence type="ECO:0000256" key="4">
    <source>
        <dbReference type="ARBA" id="ARBA00024346"/>
    </source>
</evidence>
<evidence type="ECO:0000256" key="6">
    <source>
        <dbReference type="ARBA" id="ARBA00030025"/>
    </source>
</evidence>
<comment type="similarity">
    <text evidence="4">Belongs to the glycosyltransferase 104 family.</text>
</comment>
<evidence type="ECO:0000256" key="3">
    <source>
        <dbReference type="ARBA" id="ARBA00024303"/>
    </source>
</evidence>
<evidence type="ECO:0000256" key="7">
    <source>
        <dbReference type="ARBA" id="ARBA00048472"/>
    </source>
</evidence>
<keyword evidence="8" id="KW-0648">Protein biosynthesis</keyword>
<evidence type="ECO:0000313" key="8">
    <source>
        <dbReference type="EMBL" id="WIM06317.1"/>
    </source>
</evidence>
<dbReference type="PIRSF" id="PIRSF015557">
    <property type="entry name" value="UCP015557"/>
    <property type="match status" value="1"/>
</dbReference>